<evidence type="ECO:0000259" key="1">
    <source>
        <dbReference type="PROSITE" id="PS50943"/>
    </source>
</evidence>
<dbReference type="Pfam" id="PF01381">
    <property type="entry name" value="HTH_3"/>
    <property type="match status" value="1"/>
</dbReference>
<feature type="domain" description="HTH cro/C1-type" evidence="1">
    <location>
        <begin position="18"/>
        <end position="59"/>
    </location>
</feature>
<comment type="caution">
    <text evidence="2">The sequence shown here is derived from an EMBL/GenBank/DDBJ whole genome shotgun (WGS) entry which is preliminary data.</text>
</comment>
<sequence length="141" mass="16212">MYEIFEYLLQVHGVTTYQVSKATGISQSTFSNWKSRRNLLSPDKARLIADYFGVTLDYLMTGKKETSGEDVILSPKDEKDITNDLRKMMANIRNAKDGPLYFEGKEIDEASMILLENALGHAMRETKKINKQRFGRRKDPK</sequence>
<dbReference type="Gene3D" id="1.10.260.40">
    <property type="entry name" value="lambda repressor-like DNA-binding domains"/>
    <property type="match status" value="1"/>
</dbReference>
<dbReference type="GO" id="GO:0003677">
    <property type="term" value="F:DNA binding"/>
    <property type="evidence" value="ECO:0007669"/>
    <property type="project" value="InterPro"/>
</dbReference>
<evidence type="ECO:0000313" key="2">
    <source>
        <dbReference type="EMBL" id="SEU10712.1"/>
    </source>
</evidence>
<dbReference type="AlphaFoldDB" id="A0A1I0JKR0"/>
<dbReference type="CDD" id="cd00093">
    <property type="entry name" value="HTH_XRE"/>
    <property type="match status" value="1"/>
</dbReference>
<accession>A0A1I0JKR0</accession>
<protein>
    <submittedName>
        <fullName evidence="2">Plasmid maintenance system antidote protein VapI, contains XRE-type HTH domain</fullName>
    </submittedName>
</protein>
<name>A0A1I0JKR0_9FIRM</name>
<dbReference type="EMBL" id="FOIO01000060">
    <property type="protein sequence ID" value="SEU10712.1"/>
    <property type="molecule type" value="Genomic_DNA"/>
</dbReference>
<dbReference type="PROSITE" id="PS50943">
    <property type="entry name" value="HTH_CROC1"/>
    <property type="match status" value="1"/>
</dbReference>
<dbReference type="InterPro" id="IPR010982">
    <property type="entry name" value="Lambda_DNA-bd_dom_sf"/>
</dbReference>
<dbReference type="SUPFAM" id="SSF47413">
    <property type="entry name" value="lambda repressor-like DNA-binding domains"/>
    <property type="match status" value="1"/>
</dbReference>
<dbReference type="InterPro" id="IPR001387">
    <property type="entry name" value="Cro/C1-type_HTH"/>
</dbReference>
<dbReference type="SMART" id="SM00530">
    <property type="entry name" value="HTH_XRE"/>
    <property type="match status" value="1"/>
</dbReference>
<reference evidence="2 3" key="1">
    <citation type="submission" date="2016-10" db="EMBL/GenBank/DDBJ databases">
        <authorList>
            <person name="Varghese N."/>
            <person name="Submissions S."/>
        </authorList>
    </citation>
    <scope>NUCLEOTIDE SEQUENCE [LARGE SCALE GENOMIC DNA]</scope>
    <source>
        <strain evidence="2 3">NLAE-zl-C196</strain>
    </source>
</reference>
<dbReference type="Proteomes" id="UP000182121">
    <property type="component" value="Unassembled WGS sequence"/>
</dbReference>
<gene>
    <name evidence="2" type="ORF">SAMN05216521_10604</name>
</gene>
<dbReference type="RefSeq" id="WP_074664060.1">
    <property type="nucleotide sequence ID" value="NZ_CATYWZ010000080.1"/>
</dbReference>
<proteinExistence type="predicted"/>
<organism evidence="2 3">
    <name type="scientific">Enterocloster clostridioformis</name>
    <dbReference type="NCBI Taxonomy" id="1531"/>
    <lineage>
        <taxon>Bacteria</taxon>
        <taxon>Bacillati</taxon>
        <taxon>Bacillota</taxon>
        <taxon>Clostridia</taxon>
        <taxon>Lachnospirales</taxon>
        <taxon>Lachnospiraceae</taxon>
        <taxon>Enterocloster</taxon>
    </lineage>
</organism>
<evidence type="ECO:0000313" key="3">
    <source>
        <dbReference type="Proteomes" id="UP000182121"/>
    </source>
</evidence>